<evidence type="ECO:0000259" key="14">
    <source>
        <dbReference type="Pfam" id="PF14772"/>
    </source>
</evidence>
<keyword evidence="4 13" id="KW-0175">Coiled coil</keyword>
<organism evidence="15 16">
    <name type="scientific">Anguilla anguilla</name>
    <name type="common">European freshwater eel</name>
    <name type="synonym">Muraena anguilla</name>
    <dbReference type="NCBI Taxonomy" id="7936"/>
    <lineage>
        <taxon>Eukaryota</taxon>
        <taxon>Metazoa</taxon>
        <taxon>Chordata</taxon>
        <taxon>Craniata</taxon>
        <taxon>Vertebrata</taxon>
        <taxon>Euteleostomi</taxon>
        <taxon>Actinopterygii</taxon>
        <taxon>Neopterygii</taxon>
        <taxon>Teleostei</taxon>
        <taxon>Anguilliformes</taxon>
        <taxon>Anguillidae</taxon>
        <taxon>Anguilla</taxon>
    </lineage>
</organism>
<dbReference type="PANTHER" id="PTHR21625">
    <property type="entry name" value="NYD-SP28 PROTEIN"/>
    <property type="match status" value="1"/>
</dbReference>
<evidence type="ECO:0000256" key="10">
    <source>
        <dbReference type="ARBA" id="ARBA00040899"/>
    </source>
</evidence>
<keyword evidence="6" id="KW-0206">Cytoskeleton</keyword>
<evidence type="ECO:0000256" key="3">
    <source>
        <dbReference type="ARBA" id="ARBA00022846"/>
    </source>
</evidence>
<dbReference type="GO" id="GO:0005858">
    <property type="term" value="C:axonemal dynein complex"/>
    <property type="evidence" value="ECO:0007669"/>
    <property type="project" value="InterPro"/>
</dbReference>
<keyword evidence="3" id="KW-0282">Flagellum</keyword>
<proteinExistence type="inferred from homology"/>
<evidence type="ECO:0000256" key="2">
    <source>
        <dbReference type="ARBA" id="ARBA00022490"/>
    </source>
</evidence>
<dbReference type="InterPro" id="IPR039750">
    <property type="entry name" value="DRC1/DRC2"/>
</dbReference>
<dbReference type="InterPro" id="IPR039505">
    <property type="entry name" value="DRC1/2_N"/>
</dbReference>
<evidence type="ECO:0000256" key="13">
    <source>
        <dbReference type="SAM" id="Coils"/>
    </source>
</evidence>
<feature type="coiled-coil region" evidence="13">
    <location>
        <begin position="6"/>
        <end position="42"/>
    </location>
</feature>
<dbReference type="GO" id="GO:0060285">
    <property type="term" value="P:cilium-dependent cell motility"/>
    <property type="evidence" value="ECO:0007669"/>
    <property type="project" value="TreeGrafter"/>
</dbReference>
<dbReference type="GO" id="GO:0003352">
    <property type="term" value="P:regulation of cilium movement"/>
    <property type="evidence" value="ECO:0007669"/>
    <property type="project" value="TreeGrafter"/>
</dbReference>
<evidence type="ECO:0000256" key="5">
    <source>
        <dbReference type="ARBA" id="ARBA00023069"/>
    </source>
</evidence>
<keyword evidence="7" id="KW-0966">Cell projection</keyword>
<evidence type="ECO:0000256" key="12">
    <source>
        <dbReference type="ARBA" id="ARBA00045865"/>
    </source>
</evidence>
<comment type="similarity">
    <text evidence="9">Belongs to the DRC2 family.</text>
</comment>
<evidence type="ECO:0000256" key="4">
    <source>
        <dbReference type="ARBA" id="ARBA00023054"/>
    </source>
</evidence>
<evidence type="ECO:0000256" key="9">
    <source>
        <dbReference type="ARBA" id="ARBA00038424"/>
    </source>
</evidence>
<comment type="function">
    <text evidence="12">Component of the nexin-dynein regulatory complex (N-DRC), a key regulator of ciliary/flagellar motility which maintains the alignment and integrity of the distal axoneme and regulates microtubule sliding in motile axonemes. Plays a critical role in the assembly of N-DRC and also stabilizes the assembly of multiple inner dynein arms and radial spokes. Coassembles with DRC1 to form a central scaffold needed for assembly of the N-DRC and its attachment to the outer doublet microtubules.</text>
</comment>
<evidence type="ECO:0000313" key="15">
    <source>
        <dbReference type="EMBL" id="KAG5836115.1"/>
    </source>
</evidence>
<evidence type="ECO:0000256" key="11">
    <source>
        <dbReference type="ARBA" id="ARBA00041517"/>
    </source>
</evidence>
<evidence type="ECO:0000256" key="8">
    <source>
        <dbReference type="ARBA" id="ARBA00037841"/>
    </source>
</evidence>
<evidence type="ECO:0000256" key="6">
    <source>
        <dbReference type="ARBA" id="ARBA00023212"/>
    </source>
</evidence>
<evidence type="ECO:0000313" key="16">
    <source>
        <dbReference type="Proteomes" id="UP001044222"/>
    </source>
</evidence>
<gene>
    <name evidence="15" type="ORF">ANANG_G00251170</name>
</gene>
<feature type="domain" description="Dynein regulatory complex protein 1/2 N-terminal" evidence="14">
    <location>
        <begin position="12"/>
        <end position="109"/>
    </location>
</feature>
<keyword evidence="16" id="KW-1185">Reference proteome</keyword>
<evidence type="ECO:0000256" key="1">
    <source>
        <dbReference type="ARBA" id="ARBA00004611"/>
    </source>
</evidence>
<dbReference type="PANTHER" id="PTHR21625:SF0">
    <property type="entry name" value="DYNEIN REGULATORY COMPLEX SUBUNIT 2"/>
    <property type="match status" value="1"/>
</dbReference>
<reference evidence="15" key="1">
    <citation type="submission" date="2021-01" db="EMBL/GenBank/DDBJ databases">
        <title>A chromosome-scale assembly of European eel, Anguilla anguilla.</title>
        <authorList>
            <person name="Henkel C."/>
            <person name="Jong-Raadsen S.A."/>
            <person name="Dufour S."/>
            <person name="Weltzien F.-A."/>
            <person name="Palstra A.P."/>
            <person name="Pelster B."/>
            <person name="Spaink H.P."/>
            <person name="Van Den Thillart G.E."/>
            <person name="Jansen H."/>
            <person name="Zahm M."/>
            <person name="Klopp C."/>
            <person name="Cedric C."/>
            <person name="Louis A."/>
            <person name="Berthelot C."/>
            <person name="Parey E."/>
            <person name="Roest Crollius H."/>
            <person name="Montfort J."/>
            <person name="Robinson-Rechavi M."/>
            <person name="Bucao C."/>
            <person name="Bouchez O."/>
            <person name="Gislard M."/>
            <person name="Lluch J."/>
            <person name="Milhes M."/>
            <person name="Lampietro C."/>
            <person name="Lopez Roques C."/>
            <person name="Donnadieu C."/>
            <person name="Braasch I."/>
            <person name="Desvignes T."/>
            <person name="Postlethwait J."/>
            <person name="Bobe J."/>
            <person name="Guiguen Y."/>
            <person name="Dirks R."/>
        </authorList>
    </citation>
    <scope>NUCLEOTIDE SEQUENCE</scope>
    <source>
        <strain evidence="15">Tag_6206</strain>
        <tissue evidence="15">Liver</tissue>
    </source>
</reference>
<name>A0A9D3RMW3_ANGAN</name>
<dbReference type="GO" id="GO:0070286">
    <property type="term" value="P:axonemal dynein complex assembly"/>
    <property type="evidence" value="ECO:0007669"/>
    <property type="project" value="InterPro"/>
</dbReference>
<dbReference type="Pfam" id="PF14772">
    <property type="entry name" value="NYD-SP28"/>
    <property type="match status" value="1"/>
</dbReference>
<protein>
    <recommendedName>
        <fullName evidence="10">Dynein regulatory complex subunit 2</fullName>
    </recommendedName>
    <alternativeName>
        <fullName evidence="11">Coiled-coil domain-containing protein 65</fullName>
    </alternativeName>
</protein>
<accession>A0A9D3RMW3</accession>
<keyword evidence="5" id="KW-0969">Cilium</keyword>
<dbReference type="EMBL" id="JAFIRN010000014">
    <property type="protein sequence ID" value="KAG5836115.1"/>
    <property type="molecule type" value="Genomic_DNA"/>
</dbReference>
<evidence type="ECO:0000256" key="7">
    <source>
        <dbReference type="ARBA" id="ARBA00023273"/>
    </source>
</evidence>
<comment type="caution">
    <text evidence="15">The sequence shown here is derived from an EMBL/GenBank/DDBJ whole genome shotgun (WGS) entry which is preliminary data.</text>
</comment>
<keyword evidence="2" id="KW-0963">Cytoplasm</keyword>
<sequence length="488" mass="56708">MTEEERELYMKQKALAEEEAAKKKQAMLIQFLKDKLQKEEKNSVTNQHKLTEKWRAVFRQACAQELRRDIAVLSHTFERVLGHKDSIIKCMLCDLKETKQQSAHALSSYVQCVDQLLDHQKGRVSSLERQWSSMLEIIGKDFRAERQASCAPLMISEKSHTVQCHEKECKYLEEVNFAIDQYYSEVDSDVRQDFQSTCVDIENRNTEERNTLRVQLEGDVELLWNQVQHTVWSYRESTEDQYVALESLQAHDKLCVDEIELHVKKLHKLQDSIVALRARLSCTKEECFSALGGLRAVKEEVTMQGQQLKVQMCTTRVRDKNHLASLVKHCNATSKKIQAIILKGEKLLRLMEACRRLEKEREKVYYSTSQSAEEQVLLNSLCMEPMSEEMVKNIQEVSPLESFWHRYNAALKEHLCLQQEQARMAEQNRHLRTQLRNFLDGVSVCDDVLRHSNPLLIISKPQGHRDKPPPLLPAPCTRRSISVVQLTF</sequence>
<dbReference type="AlphaFoldDB" id="A0A9D3RMW3"/>
<comment type="subcellular location">
    <subcellularLocation>
        <location evidence="1">Cytoplasm</location>
        <location evidence="1">Cytoskeleton</location>
        <location evidence="1">Flagellum axoneme</location>
    </subcellularLocation>
    <subcellularLocation>
        <location evidence="8">Cytoplasm</location>
        <location evidence="8">Cytoskeleton</location>
        <location evidence="8">Flagellum basal body</location>
    </subcellularLocation>
</comment>
<dbReference type="Proteomes" id="UP001044222">
    <property type="component" value="Chromosome 14"/>
</dbReference>